<dbReference type="EMBL" id="AUZZ01011467">
    <property type="protein sequence ID" value="EQD26103.1"/>
    <property type="molecule type" value="Genomic_DNA"/>
</dbReference>
<gene>
    <name evidence="1" type="ORF">B2A_15775</name>
</gene>
<protein>
    <submittedName>
        <fullName evidence="1">Uncharacterized protein</fullName>
    </submittedName>
</protein>
<comment type="caution">
    <text evidence="1">The sequence shown here is derived from an EMBL/GenBank/DDBJ whole genome shotgun (WGS) entry which is preliminary data.</text>
</comment>
<evidence type="ECO:0000313" key="1">
    <source>
        <dbReference type="EMBL" id="EQD26103.1"/>
    </source>
</evidence>
<organism evidence="1">
    <name type="scientific">mine drainage metagenome</name>
    <dbReference type="NCBI Taxonomy" id="410659"/>
    <lineage>
        <taxon>unclassified sequences</taxon>
        <taxon>metagenomes</taxon>
        <taxon>ecological metagenomes</taxon>
    </lineage>
</organism>
<accession>T0XYZ3</accession>
<reference evidence="1" key="1">
    <citation type="submission" date="2013-08" db="EMBL/GenBank/DDBJ databases">
        <authorList>
            <person name="Mendez C."/>
            <person name="Richter M."/>
            <person name="Ferrer M."/>
            <person name="Sanchez J."/>
        </authorList>
    </citation>
    <scope>NUCLEOTIDE SEQUENCE</scope>
</reference>
<proteinExistence type="predicted"/>
<dbReference type="AlphaFoldDB" id="T0XYZ3"/>
<name>T0XYZ3_9ZZZZ</name>
<sequence>LNKQYNAYEYISSGGYYGVAGELLGEPGAPRSEYVALNAEF</sequence>
<feature type="non-terminal residue" evidence="1">
    <location>
        <position position="1"/>
    </location>
</feature>
<reference evidence="1" key="2">
    <citation type="journal article" date="2014" name="ISME J.">
        <title>Microbial stratification in low pH oxic and suboxic macroscopic growths along an acid mine drainage.</title>
        <authorList>
            <person name="Mendez-Garcia C."/>
            <person name="Mesa V."/>
            <person name="Sprenger R.R."/>
            <person name="Richter M."/>
            <person name="Diez M.S."/>
            <person name="Solano J."/>
            <person name="Bargiela R."/>
            <person name="Golyshina O.V."/>
            <person name="Manteca A."/>
            <person name="Ramos J.L."/>
            <person name="Gallego J.R."/>
            <person name="Llorente I."/>
            <person name="Martins Dos Santos V.A."/>
            <person name="Jensen O.N."/>
            <person name="Pelaez A.I."/>
            <person name="Sanchez J."/>
            <person name="Ferrer M."/>
        </authorList>
    </citation>
    <scope>NUCLEOTIDE SEQUENCE</scope>
</reference>